<name>A0A6T2JK96_9EUGL</name>
<dbReference type="SUPFAM" id="SSF50465">
    <property type="entry name" value="EF-Tu/eEF-1alpha/eIF2-gamma C-terminal domain"/>
    <property type="match status" value="1"/>
</dbReference>
<protein>
    <recommendedName>
        <fullName evidence="4">Tr-type G domain-containing protein</fullName>
    </recommendedName>
</protein>
<dbReference type="Pfam" id="PF22594">
    <property type="entry name" value="GTP-eEF1A_C"/>
    <property type="match status" value="1"/>
</dbReference>
<evidence type="ECO:0000256" key="3">
    <source>
        <dbReference type="ARBA" id="ARBA00023134"/>
    </source>
</evidence>
<keyword evidence="2" id="KW-0547">Nucleotide-binding</keyword>
<gene>
    <name evidence="5" type="ORF">EGYM00163_LOCUS46008</name>
    <name evidence="6" type="ORF">EGYM00163_LOCUS46009</name>
</gene>
<dbReference type="InterPro" id="IPR009000">
    <property type="entry name" value="Transl_B-barrel_sf"/>
</dbReference>
<comment type="similarity">
    <text evidence="1">Belongs to the TRAFAC class translation factor GTPase superfamily. Classic translation factor GTPase family. EF-Tu/EF-1A subfamily.</text>
</comment>
<feature type="domain" description="Tr-type G" evidence="4">
    <location>
        <begin position="1"/>
        <end position="227"/>
    </location>
</feature>
<dbReference type="PROSITE" id="PS51722">
    <property type="entry name" value="G_TR_2"/>
    <property type="match status" value="1"/>
</dbReference>
<dbReference type="Pfam" id="PF00009">
    <property type="entry name" value="GTP_EFTU"/>
    <property type="match status" value="1"/>
</dbReference>
<dbReference type="InterPro" id="IPR031157">
    <property type="entry name" value="G_TR_CS"/>
</dbReference>
<dbReference type="InterPro" id="IPR054696">
    <property type="entry name" value="GTP-eEF1A_C"/>
</dbReference>
<accession>A0A6T2JK96</accession>
<dbReference type="PANTHER" id="PTHR23115">
    <property type="entry name" value="TRANSLATION FACTOR"/>
    <property type="match status" value="1"/>
</dbReference>
<evidence type="ECO:0000313" key="6">
    <source>
        <dbReference type="EMBL" id="CAE0834705.1"/>
    </source>
</evidence>
<dbReference type="EMBL" id="HBJA01133889">
    <property type="protein sequence ID" value="CAE0834704.1"/>
    <property type="molecule type" value="Transcribed_RNA"/>
</dbReference>
<evidence type="ECO:0000313" key="5">
    <source>
        <dbReference type="EMBL" id="CAE0834704.1"/>
    </source>
</evidence>
<dbReference type="GO" id="GO:0003924">
    <property type="term" value="F:GTPase activity"/>
    <property type="evidence" value="ECO:0007669"/>
    <property type="project" value="InterPro"/>
</dbReference>
<dbReference type="Pfam" id="PF03144">
    <property type="entry name" value="GTP_EFTU_D2"/>
    <property type="match status" value="1"/>
</dbReference>
<evidence type="ECO:0000256" key="2">
    <source>
        <dbReference type="ARBA" id="ARBA00022741"/>
    </source>
</evidence>
<keyword evidence="3" id="KW-0342">GTP-binding</keyword>
<dbReference type="InterPro" id="IPR000795">
    <property type="entry name" value="T_Tr_GTP-bd_dom"/>
</dbReference>
<dbReference type="SUPFAM" id="SSF52540">
    <property type="entry name" value="P-loop containing nucleoside triphosphate hydrolases"/>
    <property type="match status" value="1"/>
</dbReference>
<dbReference type="EMBL" id="HBJA01133890">
    <property type="protein sequence ID" value="CAE0834705.1"/>
    <property type="molecule type" value="Transcribed_RNA"/>
</dbReference>
<dbReference type="GO" id="GO:0005525">
    <property type="term" value="F:GTP binding"/>
    <property type="evidence" value="ECO:0007669"/>
    <property type="project" value="UniProtKB-KW"/>
</dbReference>
<reference evidence="5" key="1">
    <citation type="submission" date="2021-01" db="EMBL/GenBank/DDBJ databases">
        <authorList>
            <person name="Corre E."/>
            <person name="Pelletier E."/>
            <person name="Niang G."/>
            <person name="Scheremetjew M."/>
            <person name="Finn R."/>
            <person name="Kale V."/>
            <person name="Holt S."/>
            <person name="Cochrane G."/>
            <person name="Meng A."/>
            <person name="Brown T."/>
            <person name="Cohen L."/>
        </authorList>
    </citation>
    <scope>NUCLEOTIDE SEQUENCE</scope>
    <source>
        <strain evidence="5">CCMP1594</strain>
    </source>
</reference>
<evidence type="ECO:0000259" key="4">
    <source>
        <dbReference type="PROSITE" id="PS51722"/>
    </source>
</evidence>
<evidence type="ECO:0000256" key="1">
    <source>
        <dbReference type="ARBA" id="ARBA00007249"/>
    </source>
</evidence>
<dbReference type="PRINTS" id="PR00315">
    <property type="entry name" value="ELONGATNFCT"/>
</dbReference>
<sequence>MGGIDERVMEKLKKKAEENGKPSFAFAYYMDNQKAEQERGITIACNTKEFYTNRYHYTIIDAPGHRDFIKNMITGSSQADVALLLCPADGSSFIASIAKGDHKTGEVPGQTRNHARLLNLLGIRQLIVGVNKMDSTVDNVQYGEKRYVEISTEVKRILLQEGWKKDQIEKEIPVIPMAGFHGENILKISEKMPWWKGVDIQIPGGSDKVKVSCLLDALNDMVSLPPRNTEGAFRGPVGKVITSIKGIECVVTSRLEQGTLVKGDEVVFLPTHTASNPCVGKVFSIEMHHKEHAKAGPGDNVGISMKGLPKGNMPRDGDIMVMKSDSGFKACETFVVQAMVLDHPGQIKPGYSPNCYVRTAHAACRMMAINFKVGKKSTGGQKVESPEFIEKGDMCELVFKPTRPFVVDDFKRCEGLSRVAMLEGSIVCMIGKVVKVNFVEDAKGGKK</sequence>
<dbReference type="Gene3D" id="3.40.50.300">
    <property type="entry name" value="P-loop containing nucleotide triphosphate hydrolases"/>
    <property type="match status" value="1"/>
</dbReference>
<dbReference type="InterPro" id="IPR027417">
    <property type="entry name" value="P-loop_NTPase"/>
</dbReference>
<dbReference type="InterPro" id="IPR009001">
    <property type="entry name" value="Transl_elong_EF1A/Init_IF2_C"/>
</dbReference>
<dbReference type="Gene3D" id="2.40.30.10">
    <property type="entry name" value="Translation factors"/>
    <property type="match status" value="2"/>
</dbReference>
<dbReference type="PROSITE" id="PS00301">
    <property type="entry name" value="G_TR_1"/>
    <property type="match status" value="1"/>
</dbReference>
<organism evidence="5">
    <name type="scientific">Eutreptiella gymnastica</name>
    <dbReference type="NCBI Taxonomy" id="73025"/>
    <lineage>
        <taxon>Eukaryota</taxon>
        <taxon>Discoba</taxon>
        <taxon>Euglenozoa</taxon>
        <taxon>Euglenida</taxon>
        <taxon>Spirocuta</taxon>
        <taxon>Euglenophyceae</taxon>
        <taxon>Eutreptiales</taxon>
        <taxon>Eutreptiaceae</taxon>
        <taxon>Eutreptiella</taxon>
    </lineage>
</organism>
<dbReference type="InterPro" id="IPR004161">
    <property type="entry name" value="EFTu-like_2"/>
</dbReference>
<dbReference type="InterPro" id="IPR050100">
    <property type="entry name" value="TRAFAC_GTPase_members"/>
</dbReference>
<dbReference type="AlphaFoldDB" id="A0A6T2JK96"/>
<proteinExistence type="inferred from homology"/>
<dbReference type="SUPFAM" id="SSF50447">
    <property type="entry name" value="Translation proteins"/>
    <property type="match status" value="1"/>
</dbReference>